<dbReference type="AlphaFoldDB" id="A0A382RB31"/>
<evidence type="ECO:0000313" key="1">
    <source>
        <dbReference type="EMBL" id="SVC94924.1"/>
    </source>
</evidence>
<evidence type="ECO:0008006" key="2">
    <source>
        <dbReference type="Google" id="ProtNLM"/>
    </source>
</evidence>
<protein>
    <recommendedName>
        <fullName evidence="2">CPXCG motif-containing cysteine-rich protein</fullName>
    </recommendedName>
</protein>
<dbReference type="Pfam" id="PF14255">
    <property type="entry name" value="Zn_ribbon_21"/>
    <property type="match status" value="1"/>
</dbReference>
<dbReference type="EMBL" id="UINC01120439">
    <property type="protein sequence ID" value="SVC94924.1"/>
    <property type="molecule type" value="Genomic_DNA"/>
</dbReference>
<sequence length="63" mass="7237">MREKEITCHFCFEQFEVSLEIGSSFIGKNIEIYDCEICCNPNKLEYVVDNGEIIINNVSDGNE</sequence>
<name>A0A382RB31_9ZZZZ</name>
<accession>A0A382RB31</accession>
<organism evidence="1">
    <name type="scientific">marine metagenome</name>
    <dbReference type="NCBI Taxonomy" id="408172"/>
    <lineage>
        <taxon>unclassified sequences</taxon>
        <taxon>metagenomes</taxon>
        <taxon>ecological metagenomes</taxon>
    </lineage>
</organism>
<gene>
    <name evidence="1" type="ORF">METZ01_LOCUS347778</name>
</gene>
<proteinExistence type="predicted"/>
<dbReference type="InterPro" id="IPR025990">
    <property type="entry name" value="zinc_ribbon_bacterial"/>
</dbReference>
<reference evidence="1" key="1">
    <citation type="submission" date="2018-05" db="EMBL/GenBank/DDBJ databases">
        <authorList>
            <person name="Lanie J.A."/>
            <person name="Ng W.-L."/>
            <person name="Kazmierczak K.M."/>
            <person name="Andrzejewski T.M."/>
            <person name="Davidsen T.M."/>
            <person name="Wayne K.J."/>
            <person name="Tettelin H."/>
            <person name="Glass J.I."/>
            <person name="Rusch D."/>
            <person name="Podicherti R."/>
            <person name="Tsui H.-C.T."/>
            <person name="Winkler M.E."/>
        </authorList>
    </citation>
    <scope>NUCLEOTIDE SEQUENCE</scope>
</reference>